<dbReference type="AlphaFoldDB" id="A0AAV4ZL69"/>
<evidence type="ECO:0008006" key="4">
    <source>
        <dbReference type="Google" id="ProtNLM"/>
    </source>
</evidence>
<reference evidence="2" key="1">
    <citation type="journal article" date="2016" name="Front. Microbiol.">
        <title>Genome Sequence of the Piezophilic, Mesophilic Sulfate-Reducing Bacterium Desulfovibrio indicus J2T.</title>
        <authorList>
            <person name="Cao J."/>
            <person name="Maignien L."/>
            <person name="Shao Z."/>
            <person name="Alain K."/>
            <person name="Jebbar M."/>
        </authorList>
    </citation>
    <scope>NUCLEOTIDE SEQUENCE</scope>
    <source>
        <strain evidence="2">DSM 16372</strain>
    </source>
</reference>
<comment type="caution">
    <text evidence="2">The sequence shown here is derived from an EMBL/GenBank/DDBJ whole genome shotgun (WGS) entry which is preliminary data.</text>
</comment>
<evidence type="ECO:0000313" key="2">
    <source>
        <dbReference type="EMBL" id="GJD88903.1"/>
    </source>
</evidence>
<organism evidence="2 3">
    <name type="scientific">Methylobacterium hispanicum</name>
    <dbReference type="NCBI Taxonomy" id="270350"/>
    <lineage>
        <taxon>Bacteria</taxon>
        <taxon>Pseudomonadati</taxon>
        <taxon>Pseudomonadota</taxon>
        <taxon>Alphaproteobacteria</taxon>
        <taxon>Hyphomicrobiales</taxon>
        <taxon>Methylobacteriaceae</taxon>
        <taxon>Methylobacterium</taxon>
    </lineage>
</organism>
<dbReference type="RefSeq" id="WP_238230053.1">
    <property type="nucleotide sequence ID" value="NZ_BPQO01000008.1"/>
</dbReference>
<dbReference type="Proteomes" id="UP001055247">
    <property type="component" value="Unassembled WGS sequence"/>
</dbReference>
<accession>A0AAV4ZL69</accession>
<protein>
    <recommendedName>
        <fullName evidence="4">SnoaL-like domain-containing protein</fullName>
    </recommendedName>
</protein>
<feature type="compositionally biased region" description="Basic and acidic residues" evidence="1">
    <location>
        <begin position="88"/>
        <end position="100"/>
    </location>
</feature>
<name>A0AAV4ZL69_9HYPH</name>
<proteinExistence type="predicted"/>
<sequence>MRPASSLATLSLALAAGVLVVGGARAQSGWVDPPARPAAPSRPAESRPEPAAPAAAPSAVPQARAVPAETETGPARERSAARTTRGGRHAERPERPERRLERHRRQRRLADTPPVQAAPVPPAAARVEPRLGDWAGAAQGLAADYFDAVSAPGPAIVASAPRFYGDQVRFHGRTVSLRAVMAEKRDFARRWPERRYEPRGMRTFCNGALATCVVRAEVAFRAASPSRGAVSEGIAEVVLEVSLAGPRPVIVSETSRVLHRGSASAGTAGAGRSA</sequence>
<feature type="compositionally biased region" description="Low complexity" evidence="1">
    <location>
        <begin position="52"/>
        <end position="68"/>
    </location>
</feature>
<evidence type="ECO:0000256" key="1">
    <source>
        <dbReference type="SAM" id="MobiDB-lite"/>
    </source>
</evidence>
<dbReference type="EMBL" id="BPQO01000008">
    <property type="protein sequence ID" value="GJD88903.1"/>
    <property type="molecule type" value="Genomic_DNA"/>
</dbReference>
<gene>
    <name evidence="2" type="ORF">BHAOGJBA_2427</name>
</gene>
<keyword evidence="3" id="KW-1185">Reference proteome</keyword>
<reference evidence="2" key="2">
    <citation type="submission" date="2021-08" db="EMBL/GenBank/DDBJ databases">
        <authorList>
            <person name="Tani A."/>
            <person name="Ola A."/>
            <person name="Ogura Y."/>
            <person name="Katsura K."/>
            <person name="Hayashi T."/>
        </authorList>
    </citation>
    <scope>NUCLEOTIDE SEQUENCE</scope>
    <source>
        <strain evidence="2">DSM 16372</strain>
    </source>
</reference>
<feature type="region of interest" description="Disordered" evidence="1">
    <location>
        <begin position="26"/>
        <end position="123"/>
    </location>
</feature>
<evidence type="ECO:0000313" key="3">
    <source>
        <dbReference type="Proteomes" id="UP001055247"/>
    </source>
</evidence>